<accession>A0A9X3A3J8</accession>
<protein>
    <submittedName>
        <fullName evidence="2">Uncharacterized protein</fullName>
    </submittedName>
</protein>
<evidence type="ECO:0000313" key="2">
    <source>
        <dbReference type="EMBL" id="MCS7480253.1"/>
    </source>
</evidence>
<sequence length="129" mass="12311">MVISAEFGTAGELGSVGVGVVVVGALDDEDGGTVVGTPVDGGAVVVVGGTVVVGVSVVVVGVVVGLGGGVVVSGGGVVVLDGEDEDGSGWATEAGAPLASTTATTSTTTRPRMHATPHRHTANESTMSR</sequence>
<feature type="compositionally biased region" description="Low complexity" evidence="1">
    <location>
        <begin position="99"/>
        <end position="109"/>
    </location>
</feature>
<evidence type="ECO:0000313" key="3">
    <source>
        <dbReference type="Proteomes" id="UP001141259"/>
    </source>
</evidence>
<keyword evidence="3" id="KW-1185">Reference proteome</keyword>
<organism evidence="2 3">
    <name type="scientific">Umezawaea endophytica</name>
    <dbReference type="NCBI Taxonomy" id="1654476"/>
    <lineage>
        <taxon>Bacteria</taxon>
        <taxon>Bacillati</taxon>
        <taxon>Actinomycetota</taxon>
        <taxon>Actinomycetes</taxon>
        <taxon>Pseudonocardiales</taxon>
        <taxon>Pseudonocardiaceae</taxon>
        <taxon>Umezawaea</taxon>
    </lineage>
</organism>
<proteinExistence type="predicted"/>
<gene>
    <name evidence="2" type="ORF">NZH93_25645</name>
</gene>
<dbReference type="EMBL" id="JANYMP010000013">
    <property type="protein sequence ID" value="MCS7480253.1"/>
    <property type="molecule type" value="Genomic_DNA"/>
</dbReference>
<evidence type="ECO:0000256" key="1">
    <source>
        <dbReference type="SAM" id="MobiDB-lite"/>
    </source>
</evidence>
<feature type="region of interest" description="Disordered" evidence="1">
    <location>
        <begin position="85"/>
        <end position="129"/>
    </location>
</feature>
<name>A0A9X3A3J8_9PSEU</name>
<dbReference type="Proteomes" id="UP001141259">
    <property type="component" value="Unassembled WGS sequence"/>
</dbReference>
<reference evidence="2" key="1">
    <citation type="submission" date="2022-08" db="EMBL/GenBank/DDBJ databases">
        <authorList>
            <person name="Tistechok S."/>
            <person name="Samborskyy M."/>
            <person name="Roman I."/>
        </authorList>
    </citation>
    <scope>NUCLEOTIDE SEQUENCE</scope>
    <source>
        <strain evidence="2">DSM 103496</strain>
    </source>
</reference>
<dbReference type="RefSeq" id="WP_259625750.1">
    <property type="nucleotide sequence ID" value="NZ_JANYMP010000013.1"/>
</dbReference>
<dbReference type="AlphaFoldDB" id="A0A9X3A3J8"/>
<feature type="compositionally biased region" description="Basic residues" evidence="1">
    <location>
        <begin position="111"/>
        <end position="120"/>
    </location>
</feature>
<comment type="caution">
    <text evidence="2">The sequence shown here is derived from an EMBL/GenBank/DDBJ whole genome shotgun (WGS) entry which is preliminary data.</text>
</comment>